<feature type="binding site" evidence="7">
    <location>
        <position position="10"/>
    </location>
    <ligand>
        <name>ATP</name>
        <dbReference type="ChEBI" id="CHEBI:30616"/>
    </ligand>
</feature>
<evidence type="ECO:0000313" key="8">
    <source>
        <dbReference type="EMBL" id="QPG50757.1"/>
    </source>
</evidence>
<comment type="catalytic activity">
    <reaction evidence="7">
        <text>AMP + ATP = 2 ADP</text>
        <dbReference type="Rhea" id="RHEA:12973"/>
        <dbReference type="ChEBI" id="CHEBI:30616"/>
        <dbReference type="ChEBI" id="CHEBI:456215"/>
        <dbReference type="ChEBI" id="CHEBI:456216"/>
        <dbReference type="EC" id="2.7.4.3"/>
    </reaction>
</comment>
<keyword evidence="2 7" id="KW-0698">rRNA processing</keyword>
<dbReference type="OMA" id="QCEIFGT"/>
<keyword evidence="5 7" id="KW-0418">Kinase</keyword>
<reference evidence="9" key="1">
    <citation type="submission" date="2016-04" db="EMBL/GenBank/DDBJ databases">
        <authorList>
            <person name="Evans L.H."/>
            <person name="Alamgir A."/>
            <person name="Owens N."/>
            <person name="Weber N.D."/>
            <person name="Virtaneva K."/>
            <person name="Barbian K."/>
            <person name="Babar A."/>
            <person name="Rosenke K."/>
        </authorList>
    </citation>
    <scope>NUCLEOTIDE SEQUENCE</scope>
    <source>
        <strain evidence="9">P1</strain>
    </source>
</reference>
<evidence type="ECO:0000313" key="9">
    <source>
        <dbReference type="EMBL" id="SAI83997.1"/>
    </source>
</evidence>
<gene>
    <name evidence="8" type="ORF">HFC64_13855</name>
    <name evidence="9" type="ORF">SSOP1_0442</name>
</gene>
<evidence type="ECO:0000256" key="1">
    <source>
        <dbReference type="ARBA" id="ARBA00022517"/>
    </source>
</evidence>
<dbReference type="GO" id="GO:0004017">
    <property type="term" value="F:AMP kinase activity"/>
    <property type="evidence" value="ECO:0007669"/>
    <property type="project" value="UniProtKB-UniRule"/>
</dbReference>
<dbReference type="Pfam" id="PF13238">
    <property type="entry name" value="AAA_18"/>
    <property type="match status" value="1"/>
</dbReference>
<evidence type="ECO:0000256" key="5">
    <source>
        <dbReference type="ARBA" id="ARBA00022777"/>
    </source>
</evidence>
<reference evidence="10" key="2">
    <citation type="submission" date="2016-04" db="EMBL/GenBank/DDBJ databases">
        <authorList>
            <person name="Shah S.A."/>
            <person name="Garrett R.A."/>
        </authorList>
    </citation>
    <scope>NUCLEOTIDE SEQUENCE [LARGE SCALE GENOMIC DNA]</scope>
    <source>
        <strain evidence="10">ATCC 35091 / DSM 1616 / JCM 8930 / NBRC 15331 / P1</strain>
    </source>
</reference>
<evidence type="ECO:0000256" key="4">
    <source>
        <dbReference type="ARBA" id="ARBA00022741"/>
    </source>
</evidence>
<dbReference type="PANTHER" id="PTHR12595:SF0">
    <property type="entry name" value="ADENYLATE KINASE ISOENZYME 6"/>
    <property type="match status" value="1"/>
</dbReference>
<evidence type="ECO:0000256" key="7">
    <source>
        <dbReference type="HAMAP-Rule" id="MF_00039"/>
    </source>
</evidence>
<feature type="binding site" evidence="7">
    <location>
        <position position="12"/>
    </location>
    <ligand>
        <name>ATP</name>
        <dbReference type="ChEBI" id="CHEBI:30616"/>
    </ligand>
</feature>
<dbReference type="GO" id="GO:0016887">
    <property type="term" value="F:ATP hydrolysis activity"/>
    <property type="evidence" value="ECO:0007669"/>
    <property type="project" value="InterPro"/>
</dbReference>
<feature type="region of interest" description="LID" evidence="7">
    <location>
        <begin position="103"/>
        <end position="113"/>
    </location>
</feature>
<reference evidence="8 11" key="3">
    <citation type="journal article" date="2020" name="Nat. Commun.">
        <title>The structures of two archaeal type IV pili illuminate evolutionary relationships.</title>
        <authorList>
            <person name="Wang F."/>
            <person name="Baquero D.P."/>
            <person name="Su Z."/>
            <person name="Beltran L.C."/>
            <person name="Prangishvili D."/>
            <person name="Krupovic M."/>
            <person name="Egelman E.H."/>
        </authorList>
    </citation>
    <scope>NUCLEOTIDE SEQUENCE [LARGE SCALE GENOMIC DNA]</scope>
    <source>
        <strain evidence="8 11">POZ149</strain>
    </source>
</reference>
<dbReference type="Proteomes" id="UP000076770">
    <property type="component" value="Chromosome i"/>
</dbReference>
<dbReference type="EC" id="2.7.4.3" evidence="7"/>
<feature type="binding site" evidence="7">
    <location>
        <position position="15"/>
    </location>
    <ligand>
        <name>ATP</name>
        <dbReference type="ChEBI" id="CHEBI:30616"/>
    </ligand>
</feature>
<evidence type="ECO:0000256" key="3">
    <source>
        <dbReference type="ARBA" id="ARBA00022679"/>
    </source>
</evidence>
<dbReference type="Proteomes" id="UP000594632">
    <property type="component" value="Chromosome"/>
</dbReference>
<keyword evidence="1 7" id="KW-0690">Ribosome biogenesis</keyword>
<dbReference type="GeneID" id="84061998"/>
<keyword evidence="4 7" id="KW-0547">Nucleotide-binding</keyword>
<accession>A0A157SXW6</accession>
<name>A0A157SXW6_SACSO</name>
<dbReference type="PATRIC" id="fig|2287.9.peg.447"/>
<feature type="binding site" evidence="7">
    <location>
        <position position="13"/>
    </location>
    <ligand>
        <name>ATP</name>
        <dbReference type="ChEBI" id="CHEBI:30616"/>
    </ligand>
</feature>
<dbReference type="SUPFAM" id="SSF52540">
    <property type="entry name" value="P-loop containing nucleoside triphosphate hydrolases"/>
    <property type="match status" value="1"/>
</dbReference>
<keyword evidence="3 7" id="KW-0808">Transferase</keyword>
<dbReference type="GO" id="GO:0005524">
    <property type="term" value="F:ATP binding"/>
    <property type="evidence" value="ECO:0007669"/>
    <property type="project" value="UniProtKB-UniRule"/>
</dbReference>
<comment type="function">
    <text evidence="7">Broad-specificity nucleoside monophosphate (NMP) kinase that catalyzes the reversible transfer of the terminal phosphate group between nucleoside triphosphates and monophosphates. Has also ATPase activity. Involved in the late maturation steps of the 30S ribosomal particles, specifically 16S rRNA maturation. While NMP activity is not required for ribosome maturation, ATPase activity is. Associates transiently with small ribosomal subunit protein uS11. ATP hydrolysis breaks the interaction with uS11. May temporarily remove uS11 from the ribosome to enable a conformational change of the ribosomal RNA that is needed for the final maturation step of the small ribosomal subunit.</text>
</comment>
<dbReference type="InterPro" id="IPR027417">
    <property type="entry name" value="P-loop_NTPase"/>
</dbReference>
<comment type="subunit">
    <text evidence="7">Interacts with uS11. Not a structural component of 40S pre-ribosomes, but transiently interacts with them by binding to uS11.</text>
</comment>
<dbReference type="PANTHER" id="PTHR12595">
    <property type="entry name" value="POS9-ACTIVATING FACTOR FAP7-RELATED"/>
    <property type="match status" value="1"/>
</dbReference>
<feature type="binding site" evidence="7">
    <location>
        <position position="104"/>
    </location>
    <ligand>
        <name>ATP</name>
        <dbReference type="ChEBI" id="CHEBI:30616"/>
    </ligand>
</feature>
<comment type="catalytic activity">
    <reaction evidence="7">
        <text>ATP + H2O = ADP + phosphate + H(+)</text>
        <dbReference type="Rhea" id="RHEA:13065"/>
        <dbReference type="ChEBI" id="CHEBI:15377"/>
        <dbReference type="ChEBI" id="CHEBI:15378"/>
        <dbReference type="ChEBI" id="CHEBI:30616"/>
        <dbReference type="ChEBI" id="CHEBI:43474"/>
        <dbReference type="ChEBI" id="CHEBI:456216"/>
    </reaction>
</comment>
<comment type="caution">
    <text evidence="7">Lacks conserved residue(s) required for the propagation of feature annotation.</text>
</comment>
<evidence type="ECO:0000256" key="6">
    <source>
        <dbReference type="ARBA" id="ARBA00022840"/>
    </source>
</evidence>
<dbReference type="HAMAP" id="MF_00039">
    <property type="entry name" value="Adenylate_kinase_AK6"/>
    <property type="match status" value="1"/>
</dbReference>
<dbReference type="EMBL" id="LT549890">
    <property type="protein sequence ID" value="SAI83997.1"/>
    <property type="molecule type" value="Genomic_DNA"/>
</dbReference>
<keyword evidence="6 7" id="KW-0067">ATP-binding</keyword>
<dbReference type="RefSeq" id="WP_010922979.1">
    <property type="nucleotide sequence ID" value="NZ_LT549890.1"/>
</dbReference>
<dbReference type="SMR" id="A0A157SXW6"/>
<proteinExistence type="inferred from homology"/>
<evidence type="ECO:0000313" key="10">
    <source>
        <dbReference type="Proteomes" id="UP000076770"/>
    </source>
</evidence>
<comment type="similarity">
    <text evidence="7">Belongs to the adenylate kinase family. AK6 subfamily.</text>
</comment>
<organism evidence="9 10">
    <name type="scientific">Saccharolobus solfataricus</name>
    <name type="common">Sulfolobus solfataricus</name>
    <dbReference type="NCBI Taxonomy" id="2287"/>
    <lineage>
        <taxon>Archaea</taxon>
        <taxon>Thermoproteota</taxon>
        <taxon>Thermoprotei</taxon>
        <taxon>Sulfolobales</taxon>
        <taxon>Sulfolobaceae</taxon>
        <taxon>Saccharolobus</taxon>
    </lineage>
</organism>
<dbReference type="AlphaFoldDB" id="A0A157SXW6"/>
<dbReference type="InterPro" id="IPR020618">
    <property type="entry name" value="Adenyl_kinase_AK6"/>
</dbReference>
<feature type="binding site" evidence="7">
    <location>
        <position position="14"/>
    </location>
    <ligand>
        <name>ATP</name>
        <dbReference type="ChEBI" id="CHEBI:30616"/>
    </ligand>
</feature>
<evidence type="ECO:0000256" key="2">
    <source>
        <dbReference type="ARBA" id="ARBA00022552"/>
    </source>
</evidence>
<dbReference type="GO" id="GO:0006364">
    <property type="term" value="P:rRNA processing"/>
    <property type="evidence" value="ECO:0007669"/>
    <property type="project" value="UniProtKB-KW"/>
</dbReference>
<protein>
    <recommendedName>
        <fullName evidence="7">Putative adenylate kinase</fullName>
        <shortName evidence="7">AK</shortName>
        <ecNumber evidence="7">2.7.4.3</ecNumber>
    </recommendedName>
    <alternativeName>
        <fullName evidence="7">ATP-AMP transphosphorylase</fullName>
    </alternativeName>
</protein>
<sequence length="187" mass="21247">MIIIVTGTPGVGKTVASKKLSEALNLNYLSLSQFVIENKLYTEYDELRQSYIIDEDKVKEELEKIISTSHLVIETIYPSLVSTADLVVVLRKNPFSLYNELKGRGWADIKVAENVEAEILGVISQEAREAFKDKVCEVDTTEMSTEQILNKILNKQCDGPIEWLVDTKVQRFLEELDKIISSYENDI</sequence>
<dbReference type="OrthoDB" id="8730at2157"/>
<dbReference type="GO" id="GO:0042274">
    <property type="term" value="P:ribosomal small subunit biogenesis"/>
    <property type="evidence" value="ECO:0007669"/>
    <property type="project" value="UniProtKB-UniRule"/>
</dbReference>
<dbReference type="EMBL" id="CP050869">
    <property type="protein sequence ID" value="QPG50757.1"/>
    <property type="molecule type" value="Genomic_DNA"/>
</dbReference>
<dbReference type="Gene3D" id="3.40.50.300">
    <property type="entry name" value="P-loop containing nucleotide triphosphate hydrolases"/>
    <property type="match status" value="1"/>
</dbReference>
<evidence type="ECO:0000313" key="11">
    <source>
        <dbReference type="Proteomes" id="UP000594632"/>
    </source>
</evidence>